<comment type="caution">
    <text evidence="17">The sequence shown here is derived from an EMBL/GenBank/DDBJ whole genome shotgun (WGS) entry which is preliminary data.</text>
</comment>
<feature type="region of interest" description="Disordered" evidence="13">
    <location>
        <begin position="657"/>
        <end position="679"/>
    </location>
</feature>
<evidence type="ECO:0000256" key="11">
    <source>
        <dbReference type="ARBA" id="ARBA00045945"/>
    </source>
</evidence>
<dbReference type="InterPro" id="IPR036378">
    <property type="entry name" value="FAS1_dom_sf"/>
</dbReference>
<evidence type="ECO:0000259" key="15">
    <source>
        <dbReference type="PROSITE" id="PS50213"/>
    </source>
</evidence>
<proteinExistence type="predicted"/>
<feature type="domain" description="FAS1" evidence="15">
    <location>
        <begin position="497"/>
        <end position="627"/>
    </location>
</feature>
<dbReference type="OrthoDB" id="286301at2759"/>
<evidence type="ECO:0000256" key="14">
    <source>
        <dbReference type="SAM" id="SignalP"/>
    </source>
</evidence>
<comment type="subunit">
    <text evidence="12">Binds to type I, II, and IV collagens.</text>
</comment>
<name>A0A8J6KGK2_ELECQ</name>
<keyword evidence="9" id="KW-0130">Cell adhesion</keyword>
<dbReference type="SMART" id="SM00554">
    <property type="entry name" value="FAS1"/>
    <property type="match status" value="4"/>
</dbReference>
<dbReference type="Gene3D" id="2.30.180.10">
    <property type="entry name" value="FAS1 domain"/>
    <property type="match status" value="4"/>
</dbReference>
<sequence>MNRIVLLALTLTLLVTLVTSARYPYQKVLQHSRIRGRQHGPNVCAVQKVIGSNKQYYTNCKQWYQRKICGKSTIIVYECCPGYERVPEQKGCPAALPLSNIYETLGIVGAATTQLYSDRANLRPEIEGPGSFTIFAPSNEAWAALPAEILDALVSNVNIELLNALRYHMVDKRLLTDEMKHGITVPSMYQNLDIHIHHYPNGVVTVNCARLIKADHHATNGVVHVIDKVITAVTNNLEEVVETEESLETLRTAVAASGLETLLQSEDKHYTLLAPTNEAFEKVPQETLARILGDPEALKDLLQHHLLHSAQCSEAIIAGSSIETLEGTSLEVGCLGDELTLNGKAIISKKDVLATNGVVHFIDELLIPDSAKTLSELGKDSVASTAIDLFQQAGLGSHLAVNEQVTIIAPHNNAFKAGTPVIDRDMKNLLQNHIVKEPLSSKYLYHGQVLETAGGKKLRVFVYRNALCIENSCIDAHDKKGRYGTLFIVDKLLAPPSGNVMDVLKADNRFSMLVAAIQSAGLTETLNREGTFTVFAPTDEAFRALPTGERNKLLGNAKELSNLLKYHIGDEILVSGAVSQLVRMKSLQGEKLETSSRNSTLFVNKEPVSEADIMATNGVVHAIKTLLQPARSQERGDELSDSGLDILRQAAAYTRGSQRHARLVPPTSKLLSRMKQKSP</sequence>
<dbReference type="GO" id="GO:0050839">
    <property type="term" value="F:cell adhesion molecule binding"/>
    <property type="evidence" value="ECO:0007669"/>
    <property type="project" value="TreeGrafter"/>
</dbReference>
<evidence type="ECO:0000256" key="7">
    <source>
        <dbReference type="ARBA" id="ARBA00022729"/>
    </source>
</evidence>
<dbReference type="SUPFAM" id="SSF82153">
    <property type="entry name" value="FAS1 domain"/>
    <property type="match status" value="4"/>
</dbReference>
<gene>
    <name evidence="17" type="ORF">GDO78_006244</name>
</gene>
<keyword evidence="18" id="KW-1185">Reference proteome</keyword>
<dbReference type="Proteomes" id="UP000770717">
    <property type="component" value="Unassembled WGS sequence"/>
</dbReference>
<feature type="chain" id="PRO_5035245352" description="Transforming growth factor-beta-induced protein ig-h3" evidence="14">
    <location>
        <begin position="21"/>
        <end position="679"/>
    </location>
</feature>
<dbReference type="PROSITE" id="PS50213">
    <property type="entry name" value="FAS1"/>
    <property type="match status" value="4"/>
</dbReference>
<evidence type="ECO:0000313" key="17">
    <source>
        <dbReference type="EMBL" id="KAG9490805.1"/>
    </source>
</evidence>
<dbReference type="InterPro" id="IPR000782">
    <property type="entry name" value="FAS1_domain"/>
</dbReference>
<feature type="domain" description="FAS1" evidence="15">
    <location>
        <begin position="370"/>
        <end position="493"/>
    </location>
</feature>
<dbReference type="Pfam" id="PF02469">
    <property type="entry name" value="Fasciclin"/>
    <property type="match status" value="4"/>
</dbReference>
<dbReference type="FunFam" id="2.30.180.10:FF:000001">
    <property type="entry name" value="periostin isoform X1"/>
    <property type="match status" value="1"/>
</dbReference>
<feature type="domain" description="EMI" evidence="16">
    <location>
        <begin position="40"/>
        <end position="94"/>
    </location>
</feature>
<evidence type="ECO:0000256" key="12">
    <source>
        <dbReference type="ARBA" id="ARBA00047016"/>
    </source>
</evidence>
<keyword evidence="4" id="KW-0964">Secreted</keyword>
<evidence type="ECO:0000256" key="3">
    <source>
        <dbReference type="ARBA" id="ARBA00022479"/>
    </source>
</evidence>
<dbReference type="GO" id="GO:0031012">
    <property type="term" value="C:extracellular matrix"/>
    <property type="evidence" value="ECO:0007669"/>
    <property type="project" value="TreeGrafter"/>
</dbReference>
<dbReference type="EMBL" id="WNTK01000002">
    <property type="protein sequence ID" value="KAG9490805.1"/>
    <property type="molecule type" value="Genomic_DNA"/>
</dbReference>
<dbReference type="AlphaFoldDB" id="A0A8J6KGK2"/>
<dbReference type="GO" id="GO:0005615">
    <property type="term" value="C:extracellular space"/>
    <property type="evidence" value="ECO:0007669"/>
    <property type="project" value="UniProtKB-ARBA"/>
</dbReference>
<evidence type="ECO:0000256" key="9">
    <source>
        <dbReference type="ARBA" id="ARBA00022889"/>
    </source>
</evidence>
<keyword evidence="6" id="KW-0597">Phosphoprotein</keyword>
<keyword evidence="8" id="KW-0677">Repeat</keyword>
<evidence type="ECO:0000256" key="6">
    <source>
        <dbReference type="ARBA" id="ARBA00022553"/>
    </source>
</evidence>
<comment type="subcellular location">
    <subcellularLocation>
        <location evidence="1">Secreted</location>
        <location evidence="1">Extracellular space</location>
        <location evidence="1">Extracellular matrix</location>
    </subcellularLocation>
</comment>
<evidence type="ECO:0000256" key="8">
    <source>
        <dbReference type="ARBA" id="ARBA00022737"/>
    </source>
</evidence>
<evidence type="ECO:0000256" key="13">
    <source>
        <dbReference type="SAM" id="MobiDB-lite"/>
    </source>
</evidence>
<dbReference type="FunFam" id="2.30.180.10:FF:000002">
    <property type="entry name" value="periostin isoform X1"/>
    <property type="match status" value="1"/>
</dbReference>
<reference evidence="17" key="1">
    <citation type="thesis" date="2020" institute="ProQuest LLC" country="789 East Eisenhower Parkway, Ann Arbor, MI, USA">
        <title>Comparative Genomics and Chromosome Evolution.</title>
        <authorList>
            <person name="Mudd A.B."/>
        </authorList>
    </citation>
    <scope>NUCLEOTIDE SEQUENCE</scope>
    <source>
        <strain evidence="17">HN-11 Male</strain>
        <tissue evidence="17">Kidney and liver</tissue>
    </source>
</reference>
<feature type="signal peptide" evidence="14">
    <location>
        <begin position="1"/>
        <end position="20"/>
    </location>
</feature>
<dbReference type="FunFam" id="2.30.180.10:FF:000003">
    <property type="entry name" value="periostin isoform X1"/>
    <property type="match status" value="1"/>
</dbReference>
<feature type="domain" description="FAS1" evidence="15">
    <location>
        <begin position="234"/>
        <end position="366"/>
    </location>
</feature>
<keyword evidence="10" id="KW-1015">Disulfide bond</keyword>
<dbReference type="GO" id="GO:0007155">
    <property type="term" value="P:cell adhesion"/>
    <property type="evidence" value="ECO:0007669"/>
    <property type="project" value="UniProtKB-KW"/>
</dbReference>
<protein>
    <recommendedName>
        <fullName evidence="2">Transforming growth factor-beta-induced protein ig-h3</fullName>
    </recommendedName>
</protein>
<keyword evidence="3" id="KW-0301">Gamma-carboxyglutamic acid</keyword>
<dbReference type="PROSITE" id="PS51041">
    <property type="entry name" value="EMI"/>
    <property type="match status" value="1"/>
</dbReference>
<dbReference type="PANTHER" id="PTHR10900:SF82">
    <property type="entry name" value="TRANSFORMING GROWTH FACTOR-BETA-INDUCED PROTEIN IG-H3"/>
    <property type="match status" value="1"/>
</dbReference>
<dbReference type="InterPro" id="IPR016666">
    <property type="entry name" value="TGFBI/POSTN"/>
</dbReference>
<evidence type="ECO:0000256" key="5">
    <source>
        <dbReference type="ARBA" id="ARBA00022530"/>
    </source>
</evidence>
<accession>A0A8J6KGK2</accession>
<comment type="function">
    <text evidence="11">Plays a role in cell adhesion. May play a role in cell-collagen interactions.</text>
</comment>
<evidence type="ECO:0000256" key="4">
    <source>
        <dbReference type="ARBA" id="ARBA00022525"/>
    </source>
</evidence>
<dbReference type="PANTHER" id="PTHR10900">
    <property type="entry name" value="PERIOSTIN-RELATED"/>
    <property type="match status" value="1"/>
</dbReference>
<evidence type="ECO:0000256" key="1">
    <source>
        <dbReference type="ARBA" id="ARBA00004498"/>
    </source>
</evidence>
<dbReference type="InterPro" id="IPR050904">
    <property type="entry name" value="Adhesion/Biosynth-related"/>
</dbReference>
<evidence type="ECO:0000256" key="10">
    <source>
        <dbReference type="ARBA" id="ARBA00023157"/>
    </source>
</evidence>
<feature type="domain" description="FAS1" evidence="15">
    <location>
        <begin position="98"/>
        <end position="230"/>
    </location>
</feature>
<evidence type="ECO:0000259" key="16">
    <source>
        <dbReference type="PROSITE" id="PS51041"/>
    </source>
</evidence>
<keyword evidence="5" id="KW-0272">Extracellular matrix</keyword>
<dbReference type="FunFam" id="2.30.180.10:FF:000007">
    <property type="entry name" value="Transforming growth factor-beta-induced protein ig-h3"/>
    <property type="match status" value="1"/>
</dbReference>
<dbReference type="GO" id="GO:0030198">
    <property type="term" value="P:extracellular matrix organization"/>
    <property type="evidence" value="ECO:0007669"/>
    <property type="project" value="TreeGrafter"/>
</dbReference>
<dbReference type="InterPro" id="IPR011489">
    <property type="entry name" value="EMI_domain"/>
</dbReference>
<evidence type="ECO:0000313" key="18">
    <source>
        <dbReference type="Proteomes" id="UP000770717"/>
    </source>
</evidence>
<dbReference type="PIRSF" id="PIRSF016553">
    <property type="entry name" value="BIGH3_OSF2"/>
    <property type="match status" value="1"/>
</dbReference>
<evidence type="ECO:0000256" key="2">
    <source>
        <dbReference type="ARBA" id="ARBA00022081"/>
    </source>
</evidence>
<keyword evidence="7 14" id="KW-0732">Signal</keyword>
<organism evidence="17 18">
    <name type="scientific">Eleutherodactylus coqui</name>
    <name type="common">Puerto Rican coqui</name>
    <dbReference type="NCBI Taxonomy" id="57060"/>
    <lineage>
        <taxon>Eukaryota</taxon>
        <taxon>Metazoa</taxon>
        <taxon>Chordata</taxon>
        <taxon>Craniata</taxon>
        <taxon>Vertebrata</taxon>
        <taxon>Euteleostomi</taxon>
        <taxon>Amphibia</taxon>
        <taxon>Batrachia</taxon>
        <taxon>Anura</taxon>
        <taxon>Neobatrachia</taxon>
        <taxon>Hyloidea</taxon>
        <taxon>Eleutherodactylidae</taxon>
        <taxon>Eleutherodactylinae</taxon>
        <taxon>Eleutherodactylus</taxon>
        <taxon>Eleutherodactylus</taxon>
    </lineage>
</organism>